<evidence type="ECO:0000256" key="8">
    <source>
        <dbReference type="PROSITE-ProRule" id="PRU00042"/>
    </source>
</evidence>
<organism evidence="12 13">
    <name type="scientific">Galleria mellonella</name>
    <name type="common">Greater wax moth</name>
    <dbReference type="NCBI Taxonomy" id="7137"/>
    <lineage>
        <taxon>Eukaryota</taxon>
        <taxon>Metazoa</taxon>
        <taxon>Ecdysozoa</taxon>
        <taxon>Arthropoda</taxon>
        <taxon>Hexapoda</taxon>
        <taxon>Insecta</taxon>
        <taxon>Pterygota</taxon>
        <taxon>Neoptera</taxon>
        <taxon>Endopterygota</taxon>
        <taxon>Lepidoptera</taxon>
        <taxon>Glossata</taxon>
        <taxon>Ditrysia</taxon>
        <taxon>Pyraloidea</taxon>
        <taxon>Pyralidae</taxon>
        <taxon>Galleriinae</taxon>
        <taxon>Galleria</taxon>
    </lineage>
</organism>
<evidence type="ECO:0000259" key="10">
    <source>
        <dbReference type="PROSITE" id="PS50157"/>
    </source>
</evidence>
<dbReference type="InterPro" id="IPR050589">
    <property type="entry name" value="Ikaros_C2H2-ZF"/>
</dbReference>
<dbReference type="PROSITE" id="PS51915">
    <property type="entry name" value="ZAD"/>
    <property type="match status" value="1"/>
</dbReference>
<dbReference type="GO" id="GO:0008270">
    <property type="term" value="F:zinc ion binding"/>
    <property type="evidence" value="ECO:0007669"/>
    <property type="project" value="UniProtKB-UniRule"/>
</dbReference>
<dbReference type="PANTHER" id="PTHR24404">
    <property type="entry name" value="ZINC FINGER PROTEIN"/>
    <property type="match status" value="1"/>
</dbReference>
<dbReference type="InParanoid" id="A0A6J1W906"/>
<dbReference type="SUPFAM" id="SSF57716">
    <property type="entry name" value="Glucocorticoid receptor-like (DNA-binding domain)"/>
    <property type="match status" value="1"/>
</dbReference>
<keyword evidence="6" id="KW-0238">DNA-binding</keyword>
<dbReference type="GO" id="GO:0000978">
    <property type="term" value="F:RNA polymerase II cis-regulatory region sequence-specific DNA binding"/>
    <property type="evidence" value="ECO:0007669"/>
    <property type="project" value="TreeGrafter"/>
</dbReference>
<dbReference type="PROSITE" id="PS00028">
    <property type="entry name" value="ZINC_FINGER_C2H2_1"/>
    <property type="match status" value="5"/>
</dbReference>
<protein>
    <submittedName>
        <fullName evidence="13">Zinc finger protein 2-like</fullName>
    </submittedName>
</protein>
<dbReference type="SMART" id="SM00355">
    <property type="entry name" value="ZnF_C2H2"/>
    <property type="match status" value="6"/>
</dbReference>
<feature type="domain" description="ZAD" evidence="11">
    <location>
        <begin position="21"/>
        <end position="93"/>
    </location>
</feature>
<keyword evidence="12" id="KW-1185">Reference proteome</keyword>
<comment type="subcellular location">
    <subcellularLocation>
        <location evidence="1">Nucleus</location>
    </subcellularLocation>
</comment>
<feature type="domain" description="C2H2-type" evidence="10">
    <location>
        <begin position="291"/>
        <end position="318"/>
    </location>
</feature>
<evidence type="ECO:0000313" key="12">
    <source>
        <dbReference type="Proteomes" id="UP001652740"/>
    </source>
</evidence>
<dbReference type="GeneID" id="113510165"/>
<feature type="domain" description="C2H2-type" evidence="10">
    <location>
        <begin position="178"/>
        <end position="206"/>
    </location>
</feature>
<dbReference type="Pfam" id="PF07776">
    <property type="entry name" value="zf-AD"/>
    <property type="match status" value="1"/>
</dbReference>
<dbReference type="InterPro" id="IPR012934">
    <property type="entry name" value="Znf_AD"/>
</dbReference>
<keyword evidence="3" id="KW-0677">Repeat</keyword>
<feature type="domain" description="C2H2-type" evidence="10">
    <location>
        <begin position="234"/>
        <end position="261"/>
    </location>
</feature>
<keyword evidence="4 8" id="KW-0863">Zinc-finger</keyword>
<dbReference type="AlphaFoldDB" id="A0A6J1W906"/>
<name>A0A6J1W906_GALME</name>
<keyword evidence="5 9" id="KW-0862">Zinc</keyword>
<keyword evidence="7" id="KW-0539">Nucleus</keyword>
<feature type="domain" description="C2H2-type" evidence="10">
    <location>
        <begin position="262"/>
        <end position="290"/>
    </location>
</feature>
<dbReference type="PROSITE" id="PS50157">
    <property type="entry name" value="ZINC_FINGER_C2H2_2"/>
    <property type="match status" value="6"/>
</dbReference>
<evidence type="ECO:0000256" key="1">
    <source>
        <dbReference type="ARBA" id="ARBA00004123"/>
    </source>
</evidence>
<evidence type="ECO:0000256" key="3">
    <source>
        <dbReference type="ARBA" id="ARBA00022737"/>
    </source>
</evidence>
<dbReference type="GO" id="GO:0005634">
    <property type="term" value="C:nucleus"/>
    <property type="evidence" value="ECO:0007669"/>
    <property type="project" value="UniProtKB-SubCell"/>
</dbReference>
<evidence type="ECO:0000256" key="4">
    <source>
        <dbReference type="ARBA" id="ARBA00022771"/>
    </source>
</evidence>
<reference evidence="13" key="1">
    <citation type="submission" date="2025-08" db="UniProtKB">
        <authorList>
            <consortium name="RefSeq"/>
        </authorList>
    </citation>
    <scope>IDENTIFICATION</scope>
    <source>
        <tissue evidence="13">Whole larvae</tissue>
    </source>
</reference>
<evidence type="ECO:0000313" key="13">
    <source>
        <dbReference type="RefSeq" id="XP_026749414.2"/>
    </source>
</evidence>
<dbReference type="Gene3D" id="3.40.1800.20">
    <property type="match status" value="1"/>
</dbReference>
<keyword evidence="2 9" id="KW-0479">Metal-binding</keyword>
<dbReference type="InterPro" id="IPR036236">
    <property type="entry name" value="Znf_C2H2_sf"/>
</dbReference>
<feature type="binding site" evidence="9">
    <location>
        <position position="66"/>
    </location>
    <ligand>
        <name>Zn(2+)</name>
        <dbReference type="ChEBI" id="CHEBI:29105"/>
    </ligand>
</feature>
<feature type="domain" description="C2H2-type" evidence="10">
    <location>
        <begin position="319"/>
        <end position="347"/>
    </location>
</feature>
<evidence type="ECO:0000256" key="7">
    <source>
        <dbReference type="ARBA" id="ARBA00023242"/>
    </source>
</evidence>
<dbReference type="GO" id="GO:0006357">
    <property type="term" value="P:regulation of transcription by RNA polymerase II"/>
    <property type="evidence" value="ECO:0007669"/>
    <property type="project" value="TreeGrafter"/>
</dbReference>
<proteinExistence type="predicted"/>
<dbReference type="Proteomes" id="UP001652740">
    <property type="component" value="Unplaced"/>
</dbReference>
<dbReference type="GO" id="GO:0003700">
    <property type="term" value="F:DNA-binding transcription factor activity"/>
    <property type="evidence" value="ECO:0007669"/>
    <property type="project" value="TreeGrafter"/>
</dbReference>
<accession>A0A6J1W906</accession>
<feature type="binding site" evidence="9">
    <location>
        <position position="69"/>
    </location>
    <ligand>
        <name>Zn(2+)</name>
        <dbReference type="ChEBI" id="CHEBI:29105"/>
    </ligand>
</feature>
<dbReference type="Gene3D" id="3.30.160.60">
    <property type="entry name" value="Classic Zinc Finger"/>
    <property type="match status" value="4"/>
</dbReference>
<dbReference type="FunCoup" id="A0A6J1W906">
    <property type="interactions" value="740"/>
</dbReference>
<gene>
    <name evidence="13" type="primary">LOC113510165</name>
</gene>
<evidence type="ECO:0000256" key="6">
    <source>
        <dbReference type="ARBA" id="ARBA00023125"/>
    </source>
</evidence>
<dbReference type="SUPFAM" id="SSF57667">
    <property type="entry name" value="beta-beta-alpha zinc fingers"/>
    <property type="match status" value="3"/>
</dbReference>
<dbReference type="SMART" id="SM00868">
    <property type="entry name" value="zf-AD"/>
    <property type="match status" value="1"/>
</dbReference>
<evidence type="ECO:0000259" key="11">
    <source>
        <dbReference type="PROSITE" id="PS51915"/>
    </source>
</evidence>
<feature type="binding site" evidence="9">
    <location>
        <position position="26"/>
    </location>
    <ligand>
        <name>Zn(2+)</name>
        <dbReference type="ChEBI" id="CHEBI:29105"/>
    </ligand>
</feature>
<dbReference type="InterPro" id="IPR013087">
    <property type="entry name" value="Znf_C2H2_type"/>
</dbReference>
<dbReference type="Pfam" id="PF00096">
    <property type="entry name" value="zf-C2H2"/>
    <property type="match status" value="2"/>
</dbReference>
<dbReference type="PANTHER" id="PTHR24404:SF114">
    <property type="entry name" value="KLUMPFUSS, ISOFORM B-RELATED"/>
    <property type="match status" value="1"/>
</dbReference>
<evidence type="ECO:0000256" key="2">
    <source>
        <dbReference type="ARBA" id="ARBA00022723"/>
    </source>
</evidence>
<sequence>MELTQTTTLPDSLPRINGIKESCRVCMARKANMSRMFDTEFDFISQIEFCTGVVFAKEDGLPSQICETCVTDLTVAHKFKTTCIHADNMFRKLLTDIKIEASDDELNDVSYNLNEVDVKKETLDDEICDEITKEIKLTPHVNESKTEIKKVAKVRKTRGPYKKTGRPKRLRKYKFTRLQCEPCGVKFTSREQSEEHKRSVHKENESWVCEMCGKVFTHRASLYTHTRSHLPPQYGCERCDYRTWHKHDLVKHLRIHTGEKQYQCHFCTSSYHTSSNLTDHIRRFHEGVKRFQCQLCDRKFFDRTKLNRHVDSHNEIRRFECDICHSFFTRRCYWKKHLYRQHNVEVPPQRPGRRPTWASDKLLTTPQEVAELS</sequence>
<evidence type="ECO:0000256" key="5">
    <source>
        <dbReference type="ARBA" id="ARBA00022833"/>
    </source>
</evidence>
<dbReference type="KEGG" id="gmw:113510165"/>
<evidence type="ECO:0000256" key="9">
    <source>
        <dbReference type="PROSITE-ProRule" id="PRU01263"/>
    </source>
</evidence>
<dbReference type="RefSeq" id="XP_026749414.2">
    <property type="nucleotide sequence ID" value="XM_026893613.3"/>
</dbReference>
<feature type="binding site" evidence="9">
    <location>
        <position position="23"/>
    </location>
    <ligand>
        <name>Zn(2+)</name>
        <dbReference type="ChEBI" id="CHEBI:29105"/>
    </ligand>
</feature>
<feature type="domain" description="C2H2-type" evidence="10">
    <location>
        <begin position="207"/>
        <end position="234"/>
    </location>
</feature>